<proteinExistence type="predicted"/>
<dbReference type="PANTHER" id="PTHR43707:SF1">
    <property type="entry name" value="HISTIDINE--TRNA LIGASE, MITOCHONDRIAL-RELATED"/>
    <property type="match status" value="1"/>
</dbReference>
<dbReference type="GO" id="GO:0000105">
    <property type="term" value="P:L-histidine biosynthetic process"/>
    <property type="evidence" value="ECO:0007669"/>
    <property type="project" value="UniProtKB-KW"/>
</dbReference>
<feature type="binding site" evidence="4">
    <location>
        <begin position="381"/>
        <end position="382"/>
    </location>
    <ligand>
        <name>L-histidine</name>
        <dbReference type="ChEBI" id="CHEBI:57595"/>
    </ligand>
</feature>
<reference evidence="7 8" key="4">
    <citation type="journal article" date="2009" name="Appl. Environ. Microbiol.">
        <title>Comparative genome-wide transcriptional profiling of Azorhizobium caulinodans ORS571 grown under free-living and symbiotic conditions.</title>
        <authorList>
            <person name="Tsukada S."/>
            <person name="Aono T."/>
            <person name="Akiba N."/>
            <person name="Lee KB."/>
            <person name="Liu CT."/>
            <person name="Toyazaki H."/>
            <person name="Oyaizu H."/>
        </authorList>
    </citation>
    <scope>NUCLEOTIDE SEQUENCE [LARGE SCALE GENOMIC DNA]</scope>
    <source>
        <strain evidence="8">ATCC 43989 / DSM 5975 / JCM 20966 / LMG 6465 / NBRC 14845 / NCIMB 13405 / ORS 571</strain>
    </source>
</reference>
<feature type="binding site" evidence="4">
    <location>
        <position position="155"/>
    </location>
    <ligand>
        <name>L-histidine</name>
        <dbReference type="ChEBI" id="CHEBI:57595"/>
    </ligand>
</feature>
<organism evidence="7 8">
    <name type="scientific">Azorhizobium caulinodans (strain ATCC 43989 / DSM 5975 / JCM 20966 / LMG 6465 / NBRC 14845 / NCIMB 13405 / ORS 571)</name>
    <dbReference type="NCBI Taxonomy" id="438753"/>
    <lineage>
        <taxon>Bacteria</taxon>
        <taxon>Pseudomonadati</taxon>
        <taxon>Pseudomonadota</taxon>
        <taxon>Alphaproteobacteria</taxon>
        <taxon>Hyphomicrobiales</taxon>
        <taxon>Xanthobacteraceae</taxon>
        <taxon>Azorhizobium</taxon>
    </lineage>
</organism>
<dbReference type="InterPro" id="IPR045864">
    <property type="entry name" value="aa-tRNA-synth_II/BPL/LPL"/>
</dbReference>
<dbReference type="KEGG" id="azc:AZC_3117"/>
<dbReference type="InterPro" id="IPR006195">
    <property type="entry name" value="aa-tRNA-synth_II"/>
</dbReference>
<keyword evidence="3" id="KW-0028">Amino-acid biosynthesis</keyword>
<comment type="subunit">
    <text evidence="1">Homodimer.</text>
</comment>
<evidence type="ECO:0000256" key="4">
    <source>
        <dbReference type="PIRSR" id="PIRSR001549-1"/>
    </source>
</evidence>
<keyword evidence="7" id="KW-0328">Glycosyltransferase</keyword>
<dbReference type="eggNOG" id="COG3705">
    <property type="taxonomic scope" value="Bacteria"/>
</dbReference>
<dbReference type="STRING" id="438753.AZC_3117"/>
<accession>A8IBT6</accession>
<evidence type="ECO:0000256" key="2">
    <source>
        <dbReference type="ARBA" id="ARBA00017399"/>
    </source>
</evidence>
<gene>
    <name evidence="7" type="ordered locus">AZC_3117</name>
</gene>
<evidence type="ECO:0000256" key="3">
    <source>
        <dbReference type="ARBA" id="ARBA00023102"/>
    </source>
</evidence>
<dbReference type="GO" id="GO:0006427">
    <property type="term" value="P:histidyl-tRNA aminoacylation"/>
    <property type="evidence" value="ECO:0007669"/>
    <property type="project" value="TreeGrafter"/>
</dbReference>
<feature type="region of interest" description="Disordered" evidence="5">
    <location>
        <begin position="23"/>
        <end position="62"/>
    </location>
</feature>
<dbReference type="HOGENOM" id="CLU_025113_6_0_5"/>
<dbReference type="Pfam" id="PF13393">
    <property type="entry name" value="tRNA-synt_His"/>
    <property type="match status" value="2"/>
</dbReference>
<protein>
    <recommendedName>
        <fullName evidence="2">Histidine--tRNA ligase</fullName>
    </recommendedName>
</protein>
<sequence length="438" mass="45985">MLALLISEHCAALKAPSAVTGWSRTPSFARSPHETSSGRPSRICGPGRPQRSRAAMPIEAQSPPLLRDSSALDEALMARFASAGFLRLDPPILQPADAFLDLSGETIRRSMFLTSGEDGQELCLRPDLTIPVAREVQRLHLPMPAAVSYLGPVFRSHSGGAGEFRQAGVESFGRADTAAADADILALGLETCAIYGVPDPEILIGDVGLFSAVLEALPLAPAWRRRLMKDFGQGRLDEDIANLSESEAKGTAAVHAGVLSALAGSDPDAARALITDLLSIAGITTVGGRTVSEIAARFLEQAALEGNGLSAETAAILSRYLAITGAPGPALEQVRALANEARIDISGALAAFEERASHLAAHGVNLSEVEFSAAFGRPLDYYSGMVFELSDPEGRVAAPLVAGGRYDRLMSRLGAETVVPAVGFAAWVERLALLESQS</sequence>
<reference evidence="7 8" key="1">
    <citation type="journal article" date="2007" name="Appl. Environ. Microbiol.">
        <title>Rhizobial factors required for stem nodule maturation and maintenance in Sesbania rostrata-Azorhizobium caulinodans ORS571 symbiosis.</title>
        <authorList>
            <person name="Suzuki S."/>
            <person name="Aono T."/>
            <person name="Lee KB."/>
            <person name="Suzuki T."/>
            <person name="Liu CT."/>
            <person name="Miwa H."/>
            <person name="Wakao S."/>
            <person name="Iki T."/>
            <person name="Oyaizu H."/>
        </authorList>
    </citation>
    <scope>NUCLEOTIDE SEQUENCE [LARGE SCALE GENOMIC DNA]</scope>
    <source>
        <strain evidence="8">ATCC 43989 / DSM 5975 / JCM 20966 / LMG 6465 / NBRC 14845 / NCIMB 13405 / ORS 571</strain>
    </source>
</reference>
<dbReference type="InterPro" id="IPR004516">
    <property type="entry name" value="HisRS/HisZ"/>
</dbReference>
<dbReference type="GO" id="GO:0005737">
    <property type="term" value="C:cytoplasm"/>
    <property type="evidence" value="ECO:0007669"/>
    <property type="project" value="InterPro"/>
</dbReference>
<feature type="binding site" evidence="4">
    <location>
        <position position="170"/>
    </location>
    <ligand>
        <name>L-histidine</name>
        <dbReference type="ChEBI" id="CHEBI:57595"/>
    </ligand>
</feature>
<feature type="binding site" evidence="4">
    <location>
        <position position="166"/>
    </location>
    <ligand>
        <name>L-histidine</name>
        <dbReference type="ChEBI" id="CHEBI:57595"/>
    </ligand>
</feature>
<evidence type="ECO:0000259" key="6">
    <source>
        <dbReference type="PROSITE" id="PS50862"/>
    </source>
</evidence>
<dbReference type="NCBIfam" id="NF008953">
    <property type="entry name" value="PRK12295.1-6"/>
    <property type="match status" value="1"/>
</dbReference>
<keyword evidence="8" id="KW-1185">Reference proteome</keyword>
<feature type="compositionally biased region" description="Polar residues" evidence="5">
    <location>
        <begin position="23"/>
        <end position="39"/>
    </location>
</feature>
<dbReference type="EMBL" id="AP009384">
    <property type="protein sequence ID" value="BAF89115.1"/>
    <property type="molecule type" value="Genomic_DNA"/>
</dbReference>
<dbReference type="GO" id="GO:0016757">
    <property type="term" value="F:glycosyltransferase activity"/>
    <property type="evidence" value="ECO:0007669"/>
    <property type="project" value="UniProtKB-KW"/>
</dbReference>
<reference evidence="7 8" key="6">
    <citation type="journal article" date="2011" name="Appl. Environ. Microbiol.">
        <title>Involvement of the azorhizobial chromosome partition gene (parA) in the onset of bacteroid differentiation during Sesbania rostrata stem nodule development.</title>
        <authorList>
            <person name="Liu CT."/>
            <person name="Lee KB."/>
            <person name="Wang YS."/>
            <person name="Peng MH."/>
            <person name="Lee KT."/>
            <person name="Suzuki S."/>
            <person name="Suzuki T."/>
            <person name="Oyaizu H."/>
        </authorList>
    </citation>
    <scope>NUCLEOTIDE SEQUENCE [LARGE SCALE GENOMIC DNA]</scope>
    <source>
        <strain evidence="8">ATCC 43989 / DSM 5975 / JCM 20966 / LMG 6465 / NBRC 14845 / NCIMB 13405 / ORS 571</strain>
    </source>
</reference>
<dbReference type="InterPro" id="IPR041715">
    <property type="entry name" value="HisRS-like_core"/>
</dbReference>
<evidence type="ECO:0000256" key="1">
    <source>
        <dbReference type="ARBA" id="ARBA00011738"/>
    </source>
</evidence>
<dbReference type="PANTHER" id="PTHR43707">
    <property type="entry name" value="HISTIDYL-TRNA SYNTHETASE"/>
    <property type="match status" value="1"/>
</dbReference>
<dbReference type="AlphaFoldDB" id="A8IBT6"/>
<dbReference type="GO" id="GO:0004821">
    <property type="term" value="F:histidine-tRNA ligase activity"/>
    <property type="evidence" value="ECO:0007669"/>
    <property type="project" value="TreeGrafter"/>
</dbReference>
<reference evidence="7 8" key="3">
    <citation type="journal article" date="2008" name="BMC Genomics">
        <title>The genome of the versatile nitrogen fixer Azorhizobium caulinodans ORS571.</title>
        <authorList>
            <person name="Lee KB."/>
            <person name="Backer P.D."/>
            <person name="Aono T."/>
            <person name="Liu CT."/>
            <person name="Suzuki S."/>
            <person name="Suzuki T."/>
            <person name="Kaneko T."/>
            <person name="Yamada M."/>
            <person name="Tabata S."/>
            <person name="Kupfer D.M."/>
            <person name="Najar F.Z."/>
            <person name="Wiley G.B."/>
            <person name="Roe B."/>
            <person name="Binnewies T.T."/>
            <person name="Ussery D.W."/>
            <person name="D'Haeze W."/>
            <person name="Herder J.D."/>
            <person name="Gevers D."/>
            <person name="Vereecke D."/>
            <person name="Holsters M."/>
            <person name="Oyaizu H."/>
        </authorList>
    </citation>
    <scope>NUCLEOTIDE SEQUENCE [LARGE SCALE GENOMIC DNA]</scope>
    <source>
        <strain evidence="8">ATCC 43989 / DSM 5975 / JCM 20966 / LMG 6465 / NBRC 14845 / NCIMB 13405 / ORS 571</strain>
    </source>
</reference>
<dbReference type="SUPFAM" id="SSF55681">
    <property type="entry name" value="Class II aaRS and biotin synthetases"/>
    <property type="match status" value="1"/>
</dbReference>
<feature type="binding site" evidence="4">
    <location>
        <position position="377"/>
    </location>
    <ligand>
        <name>L-histidine</name>
        <dbReference type="ChEBI" id="CHEBI:57595"/>
    </ligand>
</feature>
<dbReference type="Proteomes" id="UP000000270">
    <property type="component" value="Chromosome"/>
</dbReference>
<reference evidence="7 8" key="5">
    <citation type="journal article" date="2010" name="Appl. Environ. Microbiol.">
        <title>phrR-like gene praR of Azorhizobium caulinodans ORS571 is essential for symbiosis with Sesbania rostrata and is involved in expression of reb genes.</title>
        <authorList>
            <person name="Akiba N."/>
            <person name="Aono T."/>
            <person name="Toyazaki H."/>
            <person name="Sato S."/>
            <person name="Oyaizu H."/>
        </authorList>
    </citation>
    <scope>NUCLEOTIDE SEQUENCE [LARGE SCALE GENOMIC DNA]</scope>
    <source>
        <strain evidence="8">ATCC 43989 / DSM 5975 / JCM 20966 / LMG 6465 / NBRC 14845 / NCIMB 13405 / ORS 571</strain>
    </source>
</reference>
<evidence type="ECO:0000313" key="8">
    <source>
        <dbReference type="Proteomes" id="UP000000270"/>
    </source>
</evidence>
<feature type="domain" description="Aminoacyl-transfer RNA synthetases class-II family profile" evidence="6">
    <location>
        <begin position="70"/>
        <end position="438"/>
    </location>
</feature>
<keyword evidence="7" id="KW-0808">Transferase</keyword>
<evidence type="ECO:0000256" key="5">
    <source>
        <dbReference type="SAM" id="MobiDB-lite"/>
    </source>
</evidence>
<reference evidence="8" key="2">
    <citation type="submission" date="2007-04" db="EMBL/GenBank/DDBJ databases">
        <title>Complete genome sequence of the nitrogen-fixing bacterium Azorhizobium caulinodans ORS571.</title>
        <authorList>
            <person name="Lee K.B."/>
            <person name="Backer P.D."/>
            <person name="Aono T."/>
            <person name="Liu C.T."/>
            <person name="Suzuki S."/>
            <person name="Suzuki T."/>
            <person name="Kaneko T."/>
            <person name="Yamada M."/>
            <person name="Tabata S."/>
            <person name="Kupfer D.M."/>
            <person name="Najar F.Z."/>
            <person name="Wiley G.B."/>
            <person name="Roe B."/>
            <person name="Binnewies T."/>
            <person name="Ussery D."/>
            <person name="Vereecke D."/>
            <person name="Gevers D."/>
            <person name="Holsters M."/>
            <person name="Oyaizu H."/>
        </authorList>
    </citation>
    <scope>NUCLEOTIDE SEQUENCE [LARGE SCALE GENOMIC DNA]</scope>
    <source>
        <strain evidence="8">ATCC 43989 / DSM 5975 / JCM 20966 / LMG 6465 / NBRC 14845 / NCIMB 13405 / ORS 571</strain>
    </source>
</reference>
<evidence type="ECO:0000313" key="7">
    <source>
        <dbReference type="EMBL" id="BAF89115.1"/>
    </source>
</evidence>
<dbReference type="Gene3D" id="3.30.930.10">
    <property type="entry name" value="Bira Bifunctional Protein, Domain 2"/>
    <property type="match status" value="1"/>
</dbReference>
<name>A8IBT6_AZOC5</name>
<feature type="binding site" evidence="4">
    <location>
        <begin position="127"/>
        <end position="129"/>
    </location>
    <ligand>
        <name>L-histidine</name>
        <dbReference type="ChEBI" id="CHEBI:57595"/>
    </ligand>
</feature>
<keyword evidence="3" id="KW-0368">Histidine biosynthesis</keyword>
<dbReference type="PROSITE" id="PS50862">
    <property type="entry name" value="AA_TRNA_LIGASE_II"/>
    <property type="match status" value="1"/>
</dbReference>
<dbReference type="PIRSF" id="PIRSF001549">
    <property type="entry name" value="His-tRNA_synth"/>
    <property type="match status" value="1"/>
</dbReference>